<feature type="compositionally biased region" description="Low complexity" evidence="1">
    <location>
        <begin position="112"/>
        <end position="125"/>
    </location>
</feature>
<feature type="region of interest" description="Disordered" evidence="1">
    <location>
        <begin position="264"/>
        <end position="321"/>
    </location>
</feature>
<dbReference type="Gene3D" id="1.10.530.10">
    <property type="match status" value="1"/>
</dbReference>
<dbReference type="InterPro" id="IPR031304">
    <property type="entry name" value="SLT_2"/>
</dbReference>
<dbReference type="GO" id="GO:0016757">
    <property type="term" value="F:glycosyltransferase activity"/>
    <property type="evidence" value="ECO:0007669"/>
    <property type="project" value="UniProtKB-KW"/>
</dbReference>
<dbReference type="RefSeq" id="WP_396677344.1">
    <property type="nucleotide sequence ID" value="NZ_JBIRPU010000003.1"/>
</dbReference>
<dbReference type="PANTHER" id="PTHR30163:SF8">
    <property type="entry name" value="LYTIC MUREIN TRANSGLYCOSYLASE"/>
    <property type="match status" value="1"/>
</dbReference>
<feature type="domain" description="Transglycosylase SLT" evidence="3">
    <location>
        <begin position="429"/>
        <end position="473"/>
    </location>
</feature>
<dbReference type="Proteomes" id="UP001611075">
    <property type="component" value="Unassembled WGS sequence"/>
</dbReference>
<feature type="transmembrane region" description="Helical" evidence="2">
    <location>
        <begin position="236"/>
        <end position="258"/>
    </location>
</feature>
<feature type="region of interest" description="Disordered" evidence="1">
    <location>
        <begin position="1"/>
        <end position="200"/>
    </location>
</feature>
<comment type="caution">
    <text evidence="4">The sequence shown here is derived from an EMBL/GenBank/DDBJ whole genome shotgun (WGS) entry which is preliminary data.</text>
</comment>
<dbReference type="PANTHER" id="PTHR30163">
    <property type="entry name" value="MEMBRANE-BOUND LYTIC MUREIN TRANSGLYCOSYLASE B"/>
    <property type="match status" value="1"/>
</dbReference>
<keyword evidence="4" id="KW-0328">Glycosyltransferase</keyword>
<evidence type="ECO:0000256" key="2">
    <source>
        <dbReference type="SAM" id="Phobius"/>
    </source>
</evidence>
<reference evidence="4 5" key="1">
    <citation type="submission" date="2024-10" db="EMBL/GenBank/DDBJ databases">
        <title>The Natural Products Discovery Center: Release of the First 8490 Sequenced Strains for Exploring Actinobacteria Biosynthetic Diversity.</title>
        <authorList>
            <person name="Kalkreuter E."/>
            <person name="Kautsar S.A."/>
            <person name="Yang D."/>
            <person name="Bader C.D."/>
            <person name="Teijaro C.N."/>
            <person name="Fluegel L."/>
            <person name="Davis C.M."/>
            <person name="Simpson J.R."/>
            <person name="Lauterbach L."/>
            <person name="Steele A.D."/>
            <person name="Gui C."/>
            <person name="Meng S."/>
            <person name="Li G."/>
            <person name="Viehrig K."/>
            <person name="Ye F."/>
            <person name="Su P."/>
            <person name="Kiefer A.F."/>
            <person name="Nichols A."/>
            <person name="Cepeda A.J."/>
            <person name="Yan W."/>
            <person name="Fan B."/>
            <person name="Jiang Y."/>
            <person name="Adhikari A."/>
            <person name="Zheng C.-J."/>
            <person name="Schuster L."/>
            <person name="Cowan T.M."/>
            <person name="Smanski M.J."/>
            <person name="Chevrette M.G."/>
            <person name="De Carvalho L.P.S."/>
            <person name="Shen B."/>
        </authorList>
    </citation>
    <scope>NUCLEOTIDE SEQUENCE [LARGE SCALE GENOMIC DNA]</scope>
    <source>
        <strain evidence="4 5">NPDC021253</strain>
    </source>
</reference>
<evidence type="ECO:0000313" key="5">
    <source>
        <dbReference type="Proteomes" id="UP001611075"/>
    </source>
</evidence>
<feature type="compositionally biased region" description="Basic and acidic residues" evidence="1">
    <location>
        <begin position="1"/>
        <end position="15"/>
    </location>
</feature>
<keyword evidence="5" id="KW-1185">Reference proteome</keyword>
<keyword evidence="2" id="KW-0472">Membrane</keyword>
<dbReference type="InterPro" id="IPR023346">
    <property type="entry name" value="Lysozyme-like_dom_sf"/>
</dbReference>
<evidence type="ECO:0000313" key="4">
    <source>
        <dbReference type="EMBL" id="MFI0792581.1"/>
    </source>
</evidence>
<proteinExistence type="predicted"/>
<name>A0ABW7SI75_9ACTN</name>
<feature type="compositionally biased region" description="Basic and acidic residues" evidence="1">
    <location>
        <begin position="53"/>
        <end position="62"/>
    </location>
</feature>
<dbReference type="Pfam" id="PF13406">
    <property type="entry name" value="SLT_2"/>
    <property type="match status" value="1"/>
</dbReference>
<dbReference type="EMBL" id="JBIRPU010000003">
    <property type="protein sequence ID" value="MFI0792581.1"/>
    <property type="molecule type" value="Genomic_DNA"/>
</dbReference>
<protein>
    <submittedName>
        <fullName evidence="4">Lytic murein transglycosylase</fullName>
        <ecNumber evidence="4">2.4.-.-</ecNumber>
    </submittedName>
</protein>
<accession>A0ABW7SI75</accession>
<dbReference type="EC" id="2.4.-.-" evidence="4"/>
<feature type="compositionally biased region" description="Low complexity" evidence="1">
    <location>
        <begin position="272"/>
        <end position="321"/>
    </location>
</feature>
<keyword evidence="4" id="KW-0808">Transferase</keyword>
<keyword evidence="2" id="KW-1133">Transmembrane helix</keyword>
<feature type="compositionally biased region" description="Low complexity" evidence="1">
    <location>
        <begin position="80"/>
        <end position="103"/>
    </location>
</feature>
<keyword evidence="2" id="KW-0812">Transmembrane</keyword>
<gene>
    <name evidence="4" type="ORF">ACH4OY_07780</name>
</gene>
<feature type="compositionally biased region" description="Basic and acidic residues" evidence="1">
    <location>
        <begin position="139"/>
        <end position="186"/>
    </location>
</feature>
<feature type="region of interest" description="Disordered" evidence="1">
    <location>
        <begin position="212"/>
        <end position="234"/>
    </location>
</feature>
<organism evidence="4 5">
    <name type="scientific">Micromonospora rubida</name>
    <dbReference type="NCBI Taxonomy" id="2697657"/>
    <lineage>
        <taxon>Bacteria</taxon>
        <taxon>Bacillati</taxon>
        <taxon>Actinomycetota</taxon>
        <taxon>Actinomycetes</taxon>
        <taxon>Micromonosporales</taxon>
        <taxon>Micromonosporaceae</taxon>
        <taxon>Micromonospora</taxon>
    </lineage>
</organism>
<feature type="compositionally biased region" description="Low complexity" evidence="1">
    <location>
        <begin position="212"/>
        <end position="227"/>
    </location>
</feature>
<dbReference type="CDD" id="cd13399">
    <property type="entry name" value="Slt35-like"/>
    <property type="match status" value="1"/>
</dbReference>
<dbReference type="InterPro" id="IPR043426">
    <property type="entry name" value="MltB-like"/>
</dbReference>
<dbReference type="SUPFAM" id="SSF53955">
    <property type="entry name" value="Lysozyme-like"/>
    <property type="match status" value="1"/>
</dbReference>
<evidence type="ECO:0000259" key="3">
    <source>
        <dbReference type="Pfam" id="PF13406"/>
    </source>
</evidence>
<sequence>MGDTRRVVDGEDRSAVRPLRPAAPPEDPGGRPAGGWLPRPRRPWLRSTAPADADARPADTRPADASGPEDAGQNDAAAVTGPKADTTATTTTTTGQTDPTGPAEKPESGPLATAATTAATTDAADPTGRTSGPAEEPDSTAKADTTEKADADGKADAGGKATGTEKADAPEKTDGTHQADGGEKAEATAAAGGGRARRPRRRVPFAHAVRMPPPRQAAGAAARATRAWSRRPSGRLTLPGLFLLALVGATAAAGALLVPATAPKSRPVAVDATASTPGGGTAAPQGGMVPGAPGTALPPGATALPGATPGPGDLPGGPVVTGRPADALAAWAQQTGAKAGIAPVAVQAYGYAELVLSQSNPGCRLSWTTLAAIGYVESRHGQANGASLGADGRALPEIIGDPLDGNGGRSKILDTDRGLYDRDTVYDRAIGPMQFIPTTWQEIGADADNDGRKDPHDIDDAALAAGNYLCKGGRNLTVPGDWWGSILSYNDVRRYAQDVFDKANEYGLASRT</sequence>
<evidence type="ECO:0000256" key="1">
    <source>
        <dbReference type="SAM" id="MobiDB-lite"/>
    </source>
</evidence>